<feature type="region of interest" description="Disordered" evidence="2">
    <location>
        <begin position="21"/>
        <end position="56"/>
    </location>
</feature>
<dbReference type="AlphaFoldDB" id="A0AAE8MSC6"/>
<proteinExistence type="predicted"/>
<evidence type="ECO:0000256" key="2">
    <source>
        <dbReference type="SAM" id="MobiDB-lite"/>
    </source>
</evidence>
<organism evidence="3 4">
    <name type="scientific">Cephalotrichum gorgonifer</name>
    <dbReference type="NCBI Taxonomy" id="2041049"/>
    <lineage>
        <taxon>Eukaryota</taxon>
        <taxon>Fungi</taxon>
        <taxon>Dikarya</taxon>
        <taxon>Ascomycota</taxon>
        <taxon>Pezizomycotina</taxon>
        <taxon>Sordariomycetes</taxon>
        <taxon>Hypocreomycetidae</taxon>
        <taxon>Microascales</taxon>
        <taxon>Microascaceae</taxon>
        <taxon>Cephalotrichum</taxon>
    </lineage>
</organism>
<feature type="coiled-coil region" evidence="1">
    <location>
        <begin position="496"/>
        <end position="523"/>
    </location>
</feature>
<sequence>MEDDKQPQRSRFTDELLKIQQDFMADTQEPALLGSPEFDNEPRRGEPSPLRTLHDPVMLSFEVGDAQPDMMGSSLAPSDILQTAEEASGPTPRILLPQGHFPMDDSATSPAEGTVPAAVSPGDIRSQEVESLTVAPSDITTSAEIPEAGSRHLPDRSTLFSERQYASLDNPADMTISEDENEASDTQHGLPDNEPKEFTVTLPFPANQRPFYDAMIMNSRADIESFCSVFSNEVLRTPKPSAVHKIEALFLKLLDVCDYPPELDAASWDAMSPKEVQKYLYESNAKYALIWDMLDLLRELPMKVLIVARSERLLRFLEALVVAEGYSFSRTGLQDMEFRHATSPIKIVLVLPDQALLDDPSDFELVFGFDFEFKRSVAAKRLALLTPAQKHPMVLSLVLTHSLEHLDLGITDKDPDIPELDRKNALVIALTKIRGMVVNPEMGRTVPPHKIAQHFANLLGGPADPFPFEPIELPDSILDVYLDATQPQERGFADEEEDINTKKRKLQDDFEEVEAKRQKLSALVPIVDINRVEALSPLIRCLGVEVLDEEDTSDEVTVPRALLKVMESKVNDQQKALEESRYREEELKRLVANLSRRNDEFSNTINTIHAHHRAAIEERSKFERERDSSEQKAKSLEARLQAAEEEKAKLVAELVEIKAAPAPAVREPGQGPTAAASEPAAASDLEKALEASEADIERYKKRYENSERDHDYTRQAYQNASRSAEELANENRELAAQVKDLTHKASENLRAIHETNVKSQVSALGRVNDELAVTLKEREWELDRLREELKVYKARRETRQSSVPRSPRMGVMSPRTGRAVQGGASRGSSPVQLETPQNHRWQHLRE</sequence>
<dbReference type="GO" id="GO:0070823">
    <property type="term" value="C:HDA1 complex"/>
    <property type="evidence" value="ECO:0007669"/>
    <property type="project" value="InterPro"/>
</dbReference>
<dbReference type="EMBL" id="ONZQ02000001">
    <property type="protein sequence ID" value="SPN97601.1"/>
    <property type="molecule type" value="Genomic_DNA"/>
</dbReference>
<gene>
    <name evidence="3" type="ORF">DNG_01113</name>
</gene>
<protein>
    <recommendedName>
        <fullName evidence="5">HDA1 complex subunit</fullName>
    </recommendedName>
</protein>
<dbReference type="Proteomes" id="UP001187682">
    <property type="component" value="Unassembled WGS sequence"/>
</dbReference>
<name>A0AAE8MSC6_9PEZI</name>
<reference evidence="3" key="1">
    <citation type="submission" date="2018-03" db="EMBL/GenBank/DDBJ databases">
        <authorList>
            <person name="Guldener U."/>
        </authorList>
    </citation>
    <scope>NUCLEOTIDE SEQUENCE</scope>
</reference>
<accession>A0AAE8MSC6</accession>
<evidence type="ECO:0008006" key="5">
    <source>
        <dbReference type="Google" id="ProtNLM"/>
    </source>
</evidence>
<feature type="region of interest" description="Disordered" evidence="2">
    <location>
        <begin position="795"/>
        <end position="846"/>
    </location>
</feature>
<dbReference type="Gene3D" id="3.40.50.12360">
    <property type="match status" value="1"/>
</dbReference>
<evidence type="ECO:0000256" key="1">
    <source>
        <dbReference type="SAM" id="Coils"/>
    </source>
</evidence>
<evidence type="ECO:0000313" key="4">
    <source>
        <dbReference type="Proteomes" id="UP001187682"/>
    </source>
</evidence>
<dbReference type="InterPro" id="IPR038609">
    <property type="entry name" value="HDA1_su2/3_sf"/>
</dbReference>
<evidence type="ECO:0000313" key="3">
    <source>
        <dbReference type="EMBL" id="SPN97601.1"/>
    </source>
</evidence>
<feature type="region of interest" description="Disordered" evidence="2">
    <location>
        <begin position="663"/>
        <end position="685"/>
    </location>
</feature>
<feature type="compositionally biased region" description="Polar residues" evidence="2">
    <location>
        <begin position="826"/>
        <end position="839"/>
    </location>
</feature>
<dbReference type="InterPro" id="IPR021006">
    <property type="entry name" value="Hda2/3"/>
</dbReference>
<dbReference type="Pfam" id="PF11496">
    <property type="entry name" value="HDA2-3"/>
    <property type="match status" value="1"/>
</dbReference>
<keyword evidence="4" id="KW-1185">Reference proteome</keyword>
<comment type="caution">
    <text evidence="3">The sequence shown here is derived from an EMBL/GenBank/DDBJ whole genome shotgun (WGS) entry which is preliminary data.</text>
</comment>
<feature type="compositionally biased region" description="Low complexity" evidence="2">
    <location>
        <begin position="674"/>
        <end position="683"/>
    </location>
</feature>
<keyword evidence="1" id="KW-0175">Coiled coil</keyword>